<gene>
    <name evidence="2" type="ORF">Fot_39130</name>
</gene>
<comment type="caution">
    <text evidence="2">The sequence shown here is derived from an EMBL/GenBank/DDBJ whole genome shotgun (WGS) entry which is preliminary data.</text>
</comment>
<proteinExistence type="predicted"/>
<dbReference type="AlphaFoldDB" id="A0ABD1S4K2"/>
<reference evidence="3" key="1">
    <citation type="submission" date="2024-07" db="EMBL/GenBank/DDBJ databases">
        <title>Two chromosome-level genome assemblies of Korean endemic species Abeliophyllum distichum and Forsythia ovata (Oleaceae).</title>
        <authorList>
            <person name="Jang H."/>
        </authorList>
    </citation>
    <scope>NUCLEOTIDE SEQUENCE [LARGE SCALE GENOMIC DNA]</scope>
</reference>
<keyword evidence="3" id="KW-1185">Reference proteome</keyword>
<evidence type="ECO:0000313" key="2">
    <source>
        <dbReference type="EMBL" id="KAL2495373.1"/>
    </source>
</evidence>
<feature type="region of interest" description="Disordered" evidence="1">
    <location>
        <begin position="1"/>
        <end position="29"/>
    </location>
</feature>
<protein>
    <submittedName>
        <fullName evidence="2">Uncharacterized protein</fullName>
    </submittedName>
</protein>
<sequence length="114" mass="12564">MVPETGGTSGDSKRGAVECGGKNTGAGSSVVARETSAAVAVAAPRLRRTFGYDYLYGANFVRTIEDESLKLEHLRRGAQCSDFQQKDHQRSNVHQFFAYLLWTGEPNRDIFFST</sequence>
<organism evidence="2 3">
    <name type="scientific">Forsythia ovata</name>
    <dbReference type="NCBI Taxonomy" id="205694"/>
    <lineage>
        <taxon>Eukaryota</taxon>
        <taxon>Viridiplantae</taxon>
        <taxon>Streptophyta</taxon>
        <taxon>Embryophyta</taxon>
        <taxon>Tracheophyta</taxon>
        <taxon>Spermatophyta</taxon>
        <taxon>Magnoliopsida</taxon>
        <taxon>eudicotyledons</taxon>
        <taxon>Gunneridae</taxon>
        <taxon>Pentapetalae</taxon>
        <taxon>asterids</taxon>
        <taxon>lamiids</taxon>
        <taxon>Lamiales</taxon>
        <taxon>Oleaceae</taxon>
        <taxon>Forsythieae</taxon>
        <taxon>Forsythia</taxon>
    </lineage>
</organism>
<name>A0ABD1S4K2_9LAMI</name>
<evidence type="ECO:0000313" key="3">
    <source>
        <dbReference type="Proteomes" id="UP001604277"/>
    </source>
</evidence>
<accession>A0ABD1S4K2</accession>
<dbReference type="Proteomes" id="UP001604277">
    <property type="component" value="Unassembled WGS sequence"/>
</dbReference>
<dbReference type="EMBL" id="JBFOLJ010000011">
    <property type="protein sequence ID" value="KAL2495373.1"/>
    <property type="molecule type" value="Genomic_DNA"/>
</dbReference>
<evidence type="ECO:0000256" key="1">
    <source>
        <dbReference type="SAM" id="MobiDB-lite"/>
    </source>
</evidence>